<accession>A0A193LDJ8</accession>
<dbReference type="Gene3D" id="1.25.40.10">
    <property type="entry name" value="Tetratricopeptide repeat domain"/>
    <property type="match status" value="1"/>
</dbReference>
<keyword evidence="1" id="KW-0732">Signal</keyword>
<evidence type="ECO:0000313" key="3">
    <source>
        <dbReference type="Proteomes" id="UP000092695"/>
    </source>
</evidence>
<feature type="chain" id="PRO_5008260085" description="TonB C-terminal domain-containing protein" evidence="1">
    <location>
        <begin position="29"/>
        <end position="447"/>
    </location>
</feature>
<dbReference type="InterPro" id="IPR019734">
    <property type="entry name" value="TPR_rpt"/>
</dbReference>
<dbReference type="SMART" id="SM00028">
    <property type="entry name" value="TPR"/>
    <property type="match status" value="3"/>
</dbReference>
<evidence type="ECO:0000313" key="2">
    <source>
        <dbReference type="EMBL" id="ANO50605.1"/>
    </source>
</evidence>
<evidence type="ECO:0008006" key="4">
    <source>
        <dbReference type="Google" id="ProtNLM"/>
    </source>
</evidence>
<keyword evidence="3" id="KW-1185">Reference proteome</keyword>
<dbReference type="EMBL" id="CP016268">
    <property type="protein sequence ID" value="ANO50605.1"/>
    <property type="molecule type" value="Genomic_DNA"/>
</dbReference>
<dbReference type="SUPFAM" id="SSF48452">
    <property type="entry name" value="TPR-like"/>
    <property type="match status" value="1"/>
</dbReference>
<dbReference type="OrthoDB" id="5728367at2"/>
<evidence type="ECO:0000256" key="1">
    <source>
        <dbReference type="SAM" id="SignalP"/>
    </source>
</evidence>
<dbReference type="RefSeq" id="WP_068613539.1">
    <property type="nucleotide sequence ID" value="NZ_CP016268.1"/>
</dbReference>
<dbReference type="InterPro" id="IPR011990">
    <property type="entry name" value="TPR-like_helical_dom_sf"/>
</dbReference>
<reference evidence="2 3" key="1">
    <citation type="submission" date="2016-06" db="EMBL/GenBank/DDBJ databases">
        <title>Complete genome sequence of a deep-branching marine Gamma Proteobacterium Woeseia oceani type strain XK5.</title>
        <authorList>
            <person name="Mu D."/>
            <person name="Du Z."/>
        </authorList>
    </citation>
    <scope>NUCLEOTIDE SEQUENCE [LARGE SCALE GENOMIC DNA]</scope>
    <source>
        <strain evidence="2 3">XK5</strain>
    </source>
</reference>
<name>A0A193LDJ8_9GAMM</name>
<sequence length="447" mass="48898">MSRSLTQVNCYILLSAVLIVAARGSAQSVDDDSYRNAYDGAIAQQSYDEAAVIAKMQLARALDAGNRDALSTATLYSDLASAQRLAGNYSAAQLNYETAVSAIEARTDRMNIALERPLLGLGETLLSDGRPDLALDFFARAVHVRQVNDGPHHIAQVDAIEQLGQAYAVLGDTKKSEAMATRLGVLIERHAATPVIAARELWVRQGGLYRLIDMPGMERAAYARAIEAGAAGEPGWVEPYVRTGESFLSEYLQAYVDASSQDELPDRKLLTDAELALREAIEVAYSDDGLHWQQKYRASLALGDFYSVAGNFSEARQAYSEAWKLLTADPAGLSRRAADLESTTLIWQPPINVDGLVLLEPGRMLDDGWLPDGRIKVSFSVNRRGRLSNIALLEISPDRHPRIEARIKEGLAGYVYRPRMSRGFTVDTAGLTIEFGFSVPSEKATEK</sequence>
<organism evidence="2 3">
    <name type="scientific">Woeseia oceani</name>
    <dbReference type="NCBI Taxonomy" id="1548547"/>
    <lineage>
        <taxon>Bacteria</taxon>
        <taxon>Pseudomonadati</taxon>
        <taxon>Pseudomonadota</taxon>
        <taxon>Gammaproteobacteria</taxon>
        <taxon>Woeseiales</taxon>
        <taxon>Woeseiaceae</taxon>
        <taxon>Woeseia</taxon>
    </lineage>
</organism>
<dbReference type="Proteomes" id="UP000092695">
    <property type="component" value="Chromosome"/>
</dbReference>
<dbReference type="AlphaFoldDB" id="A0A193LDJ8"/>
<feature type="signal peptide" evidence="1">
    <location>
        <begin position="1"/>
        <end position="28"/>
    </location>
</feature>
<proteinExistence type="predicted"/>
<dbReference type="KEGG" id="woc:BA177_04725"/>
<protein>
    <recommendedName>
        <fullName evidence="4">TonB C-terminal domain-containing protein</fullName>
    </recommendedName>
</protein>
<gene>
    <name evidence="2" type="ORF">BA177_04725</name>
</gene>